<evidence type="ECO:0000313" key="3">
    <source>
        <dbReference type="Proteomes" id="UP000515308"/>
    </source>
</evidence>
<organism evidence="2 3">
    <name type="scientific">Plasmodium vinckei lentum</name>
    <dbReference type="NCBI Taxonomy" id="138297"/>
    <lineage>
        <taxon>Eukaryota</taxon>
        <taxon>Sar</taxon>
        <taxon>Alveolata</taxon>
        <taxon>Apicomplexa</taxon>
        <taxon>Aconoidasida</taxon>
        <taxon>Haemosporida</taxon>
        <taxon>Plasmodiidae</taxon>
        <taxon>Plasmodium</taxon>
        <taxon>Plasmodium (Vinckeia)</taxon>
    </lineage>
</organism>
<dbReference type="VEuPathDB" id="PlasmoDB:PVLDE_0201560"/>
<evidence type="ECO:0000313" key="2">
    <source>
        <dbReference type="EMBL" id="CAD2084719.1"/>
    </source>
</evidence>
<evidence type="ECO:0000256" key="1">
    <source>
        <dbReference type="SAM" id="SignalP"/>
    </source>
</evidence>
<dbReference type="NCBIfam" id="TIGR01599">
    <property type="entry name" value="PYST-A"/>
    <property type="match status" value="1"/>
</dbReference>
<name>A0A6V7RW10_PLAVN</name>
<feature type="chain" id="PRO_5027899059" evidence="1">
    <location>
        <begin position="26"/>
        <end position="303"/>
    </location>
</feature>
<gene>
    <name evidence="2" type="ORF">PVLDE_0201560</name>
</gene>
<feature type="signal peptide" evidence="1">
    <location>
        <begin position="1"/>
        <end position="25"/>
    </location>
</feature>
<dbReference type="Proteomes" id="UP000515308">
    <property type="component" value="Chromosome PVLDE_02"/>
</dbReference>
<proteinExistence type="predicted"/>
<dbReference type="InterPro" id="IPR006486">
    <property type="entry name" value="PYST_A"/>
</dbReference>
<keyword evidence="1" id="KW-0732">Signal</keyword>
<protein>
    <submittedName>
        <fullName evidence="2">Fam-a protein</fullName>
    </submittedName>
</protein>
<dbReference type="EMBL" id="LR865364">
    <property type="protein sequence ID" value="CAD2084719.1"/>
    <property type="molecule type" value="Genomic_DNA"/>
</dbReference>
<sequence>MNKGYIKTVFFVLSLVVCASNNALASEPAAKVTNSAKTIGQKKTALDPKREEYKHMLCKDPEETEMAAKQANEIATLLLKLSETSLDGYSVDIKCENGILHSKKFEKANIKRYDATIQCLDKCDGVVNKLWDFEDPQKFINKIIIGSLVRVYNPNLILFEKFNANGEHLRSKKRYAIGARIKVSDDITVVVFPSRSLNYLNDSDKEVNTKEMLKNAKSIETDIDAEEAFMKLGATISGFIIKKGNHDEVHLTYINAAYDDGHAIGCFNDKRDEAFISKIITCLMLQIFSSKQQCTPSKSLSTL</sequence>
<reference evidence="2 3" key="1">
    <citation type="submission" date="2020-08" db="EMBL/GenBank/DDBJ databases">
        <authorList>
            <person name="Ramaprasad A."/>
        </authorList>
    </citation>
    <scope>NUCLEOTIDE SEQUENCE [LARGE SCALE GENOMIC DNA]</scope>
</reference>
<dbReference type="AlphaFoldDB" id="A0A6V7RW10"/>
<accession>A0A6V7RW10</accession>